<dbReference type="InterPro" id="IPR023115">
    <property type="entry name" value="TIF_IF2_dom3"/>
</dbReference>
<dbReference type="Pfam" id="PF22042">
    <property type="entry name" value="EF-G_D2"/>
    <property type="match status" value="1"/>
</dbReference>
<feature type="compositionally biased region" description="Basic and acidic residues" evidence="13">
    <location>
        <begin position="215"/>
        <end position="226"/>
    </location>
</feature>
<evidence type="ECO:0000256" key="5">
    <source>
        <dbReference type="ARBA" id="ARBA00022540"/>
    </source>
</evidence>
<evidence type="ECO:0000256" key="1">
    <source>
        <dbReference type="ARBA" id="ARBA00004496"/>
    </source>
</evidence>
<evidence type="ECO:0000256" key="2">
    <source>
        <dbReference type="ARBA" id="ARBA00007733"/>
    </source>
</evidence>
<dbReference type="AlphaFoldDB" id="A0A1Q2MD91"/>
<dbReference type="Gene3D" id="3.40.50.300">
    <property type="entry name" value="P-loop containing nucleotide triphosphate hydrolases"/>
    <property type="match status" value="1"/>
</dbReference>
<feature type="compositionally biased region" description="Acidic residues" evidence="13">
    <location>
        <begin position="143"/>
        <end position="156"/>
    </location>
</feature>
<dbReference type="HAMAP" id="MF_00100_B">
    <property type="entry name" value="IF_2_B"/>
    <property type="match status" value="1"/>
</dbReference>
<dbReference type="FunFam" id="3.40.50.10050:FF:000001">
    <property type="entry name" value="Translation initiation factor IF-2"/>
    <property type="match status" value="1"/>
</dbReference>
<evidence type="ECO:0000313" key="15">
    <source>
        <dbReference type="EMBL" id="AQQ70619.1"/>
    </source>
</evidence>
<feature type="region of interest" description="Disordered" evidence="13">
    <location>
        <begin position="76"/>
        <end position="321"/>
    </location>
</feature>
<dbReference type="InterPro" id="IPR036925">
    <property type="entry name" value="TIF_IF2_dom3_sf"/>
</dbReference>
<proteinExistence type="inferred from homology"/>
<evidence type="ECO:0000256" key="12">
    <source>
        <dbReference type="SAM" id="Coils"/>
    </source>
</evidence>
<evidence type="ECO:0000256" key="8">
    <source>
        <dbReference type="ARBA" id="ARBA00023134"/>
    </source>
</evidence>
<dbReference type="RefSeq" id="WP_186804873.1">
    <property type="nucleotide sequence ID" value="NZ_CP019646.1"/>
</dbReference>
<keyword evidence="16" id="KW-1185">Reference proteome</keyword>
<dbReference type="FunFam" id="2.40.30.10:FF:000008">
    <property type="entry name" value="Translation initiation factor IF-2"/>
    <property type="match status" value="1"/>
</dbReference>
<dbReference type="NCBIfam" id="TIGR00487">
    <property type="entry name" value="IF-2"/>
    <property type="match status" value="1"/>
</dbReference>
<dbReference type="InterPro" id="IPR006847">
    <property type="entry name" value="IF2_N"/>
</dbReference>
<feature type="compositionally biased region" description="Basic residues" evidence="13">
    <location>
        <begin position="255"/>
        <end position="264"/>
    </location>
</feature>
<dbReference type="Pfam" id="PF00009">
    <property type="entry name" value="GTP_EFTU"/>
    <property type="match status" value="1"/>
</dbReference>
<dbReference type="InterPro" id="IPR000795">
    <property type="entry name" value="T_Tr_GTP-bd_dom"/>
</dbReference>
<keyword evidence="4 10" id="KW-0963">Cytoplasm</keyword>
<dbReference type="Gene3D" id="1.10.10.2480">
    <property type="match status" value="1"/>
</dbReference>
<feature type="region of interest" description="G-domain" evidence="10">
    <location>
        <begin position="409"/>
        <end position="557"/>
    </location>
</feature>
<dbReference type="PANTHER" id="PTHR43381:SF5">
    <property type="entry name" value="TR-TYPE G DOMAIN-CONTAINING PROTEIN"/>
    <property type="match status" value="1"/>
</dbReference>
<dbReference type="Gene3D" id="3.40.50.10050">
    <property type="entry name" value="Translation initiation factor IF- 2, domain 3"/>
    <property type="match status" value="1"/>
</dbReference>
<dbReference type="InterPro" id="IPR027417">
    <property type="entry name" value="P-loop_NTPase"/>
</dbReference>
<dbReference type="GO" id="GO:0003924">
    <property type="term" value="F:GTPase activity"/>
    <property type="evidence" value="ECO:0007669"/>
    <property type="project" value="UniProtKB-UniRule"/>
</dbReference>
<dbReference type="PANTHER" id="PTHR43381">
    <property type="entry name" value="TRANSLATION INITIATION FACTOR IF-2-RELATED"/>
    <property type="match status" value="1"/>
</dbReference>
<dbReference type="Pfam" id="PF03144">
    <property type="entry name" value="GTP_EFTU_D2"/>
    <property type="match status" value="1"/>
</dbReference>
<keyword evidence="7 10" id="KW-0648">Protein biosynthesis</keyword>
<feature type="binding site" evidence="10">
    <location>
        <begin position="515"/>
        <end position="518"/>
    </location>
    <ligand>
        <name>GTP</name>
        <dbReference type="ChEBI" id="CHEBI:37565"/>
    </ligand>
</feature>
<sequence length="907" mass="98996">MAKTQYRVHILAKQLGVKSKSIVEKCQAEGLDVKNHMSTLTAGQAASIREWFSEGEHTHVVETTDRVDLKEVRVVPQKSETEPSGQAGTAQEAAPAGVQGSEQAGLEPKEAQPSAAAEPRETEAKEAGQETQVKEETEKAEPEAGEEPEKTDDDTAEEKPKEPEQAEAFRVNIPQKIDKPAAPVMVEVPKPVNVKPAGPQLSVPKPAKLSGPKVVRVEKPVEDTRSRPRKPRQPRSVPDFAAPPTEKLMDALKDKKGKKGKKSSSGRSDDDKHSKKYRMRDIEERRARLAAARGETLRLRPSRKIGGGEKKKSESARKVERPDKVAVSEPITVKSLSASLSVKITDIIKELMKQGIMATANQAISTDVAELVALEFGVELVVEVKKTVEEDIETEFKERERKNIQSRHPVVTMLGHVDHGKTSLLDKIRSASVAAGEAGGITQHTGAHQVNYKGHKLTFLDTPGHAAFTAMRARGANMTDIVILVCAADDGVMPQTKEAINHAQAAEVPIIVALNKIDLPGVDVNKIYGQLAENGLVPSEWGGDTEVVKTSAETGEGIDELIEAIELIAELHELKADTKIPAMGWVVESKMTQDRGVVATLLIKEGTLKKGDVILAGIGYGRLRTMRDSSGKVIKKAGPSIPVEVTGLSDVPSAGDKFYCLNDQSRAKDAAEQLKQLEREKTLSRRTNITLDNLFSQIEAGNVKELNLIIRADVQGSVDVLIKYLSELNTDEVKIKIIHAGVGGVTEGDVVLAEASGAIIIGFNVVPENQVKNIAEERGVDIRLYNVIYRITEELKDAMAGMLEPDEKENILGRLTVRDTFRVPNAGTIAGCYVNEGLVRRNSQIRLIRNNVVVKDNCKIDSLKHFKDDVREVKSGYECGINISGFDDIKVDDQFEAYEIIKVARTL</sequence>
<comment type="subcellular location">
    <subcellularLocation>
        <location evidence="1 10">Cytoplasm</location>
    </subcellularLocation>
</comment>
<dbReference type="InterPro" id="IPR053905">
    <property type="entry name" value="EF-G-like_DII"/>
</dbReference>
<dbReference type="CDD" id="cd03702">
    <property type="entry name" value="IF2_mtIF2_II"/>
    <property type="match status" value="1"/>
</dbReference>
<evidence type="ECO:0000256" key="9">
    <source>
        <dbReference type="ARBA" id="ARBA00025162"/>
    </source>
</evidence>
<dbReference type="Pfam" id="PF04760">
    <property type="entry name" value="IF2_N"/>
    <property type="match status" value="2"/>
</dbReference>
<keyword evidence="5 10" id="KW-0396">Initiation factor</keyword>
<evidence type="ECO:0000256" key="6">
    <source>
        <dbReference type="ARBA" id="ARBA00022741"/>
    </source>
</evidence>
<keyword evidence="12" id="KW-0175">Coiled coil</keyword>
<dbReference type="Pfam" id="PF11987">
    <property type="entry name" value="IF-2"/>
    <property type="match status" value="1"/>
</dbReference>
<dbReference type="FunFam" id="2.40.30.10:FF:000054">
    <property type="entry name" value="Translation initiation factor IF-2"/>
    <property type="match status" value="1"/>
</dbReference>
<gene>
    <name evidence="10 15" type="primary">infB</name>
    <name evidence="15" type="ORF">SMSP2_00973</name>
</gene>
<dbReference type="InterPro" id="IPR005225">
    <property type="entry name" value="Small_GTP-bd"/>
</dbReference>
<dbReference type="SUPFAM" id="SSF52540">
    <property type="entry name" value="P-loop containing nucleoside triphosphate hydrolases"/>
    <property type="match status" value="1"/>
</dbReference>
<dbReference type="InterPro" id="IPR044145">
    <property type="entry name" value="IF2_II"/>
</dbReference>
<feature type="binding site" evidence="10">
    <location>
        <begin position="461"/>
        <end position="465"/>
    </location>
    <ligand>
        <name>GTP</name>
        <dbReference type="ChEBI" id="CHEBI:37565"/>
    </ligand>
</feature>
<protein>
    <recommendedName>
        <fullName evidence="3 10">Translation initiation factor IF-2</fullName>
    </recommendedName>
</protein>
<dbReference type="GO" id="GO:0005525">
    <property type="term" value="F:GTP binding"/>
    <property type="evidence" value="ECO:0007669"/>
    <property type="project" value="UniProtKB-KW"/>
</dbReference>
<feature type="compositionally biased region" description="Basic and acidic residues" evidence="13">
    <location>
        <begin position="118"/>
        <end position="142"/>
    </location>
</feature>
<dbReference type="PROSITE" id="PS51722">
    <property type="entry name" value="G_TR_2"/>
    <property type="match status" value="1"/>
</dbReference>
<evidence type="ECO:0000256" key="11">
    <source>
        <dbReference type="RuleBase" id="RU000644"/>
    </source>
</evidence>
<feature type="binding site" evidence="10">
    <location>
        <begin position="415"/>
        <end position="422"/>
    </location>
    <ligand>
        <name>GTP</name>
        <dbReference type="ChEBI" id="CHEBI:37565"/>
    </ligand>
</feature>
<evidence type="ECO:0000313" key="16">
    <source>
        <dbReference type="Proteomes" id="UP000188181"/>
    </source>
</evidence>
<dbReference type="STRING" id="1851148.SMSP2_00973"/>
<keyword evidence="6 10" id="KW-0547">Nucleotide-binding</keyword>
<comment type="similarity">
    <text evidence="2 10 11">Belongs to the TRAFAC class translation factor GTPase superfamily. Classic translation factor GTPase family. IF-2 subfamily.</text>
</comment>
<dbReference type="SUPFAM" id="SSF50447">
    <property type="entry name" value="Translation proteins"/>
    <property type="match status" value="2"/>
</dbReference>
<dbReference type="CDD" id="cd01887">
    <property type="entry name" value="IF2_eIF5B"/>
    <property type="match status" value="1"/>
</dbReference>
<feature type="coiled-coil region" evidence="12">
    <location>
        <begin position="660"/>
        <end position="687"/>
    </location>
</feature>
<evidence type="ECO:0000256" key="4">
    <source>
        <dbReference type="ARBA" id="ARBA00022490"/>
    </source>
</evidence>
<dbReference type="Proteomes" id="UP000188181">
    <property type="component" value="Chromosome"/>
</dbReference>
<dbReference type="GO" id="GO:0005829">
    <property type="term" value="C:cytosol"/>
    <property type="evidence" value="ECO:0007669"/>
    <property type="project" value="TreeGrafter"/>
</dbReference>
<keyword evidence="8 10" id="KW-0342">GTP-binding</keyword>
<dbReference type="FunFam" id="3.40.50.300:FF:000019">
    <property type="entry name" value="Translation initiation factor IF-2"/>
    <property type="match status" value="1"/>
</dbReference>
<evidence type="ECO:0000256" key="3">
    <source>
        <dbReference type="ARBA" id="ARBA00020675"/>
    </source>
</evidence>
<dbReference type="EMBL" id="CP019646">
    <property type="protein sequence ID" value="AQQ70619.1"/>
    <property type="molecule type" value="Genomic_DNA"/>
</dbReference>
<feature type="compositionally biased region" description="Basic and acidic residues" evidence="13">
    <location>
        <begin position="267"/>
        <end position="287"/>
    </location>
</feature>
<dbReference type="InterPro" id="IPR015760">
    <property type="entry name" value="TIF_IF2"/>
</dbReference>
<feature type="domain" description="Tr-type G" evidence="14">
    <location>
        <begin position="406"/>
        <end position="575"/>
    </location>
</feature>
<dbReference type="InterPro" id="IPR009000">
    <property type="entry name" value="Transl_B-barrel_sf"/>
</dbReference>
<reference evidence="16" key="1">
    <citation type="submission" date="2017-02" db="EMBL/GenBank/DDBJ databases">
        <title>Comparative genomics and description of representatives of a novel lineage of planctomycetes thriving in anoxic sediments.</title>
        <authorList>
            <person name="Spring S."/>
            <person name="Bunk B."/>
            <person name="Sproer C."/>
        </authorList>
    </citation>
    <scope>NUCLEOTIDE SEQUENCE [LARGE SCALE GENOMIC DNA]</scope>
    <source>
        <strain evidence="16">SM-Chi-D1</strain>
    </source>
</reference>
<dbReference type="Gene3D" id="2.40.30.10">
    <property type="entry name" value="Translation factors"/>
    <property type="match status" value="2"/>
</dbReference>
<dbReference type="InterPro" id="IPR004161">
    <property type="entry name" value="EFTu-like_2"/>
</dbReference>
<evidence type="ECO:0000256" key="7">
    <source>
        <dbReference type="ARBA" id="ARBA00022917"/>
    </source>
</evidence>
<comment type="function">
    <text evidence="9 10 11">One of the essential components for the initiation of protein synthesis. Protects formylmethionyl-tRNA from spontaneous hydrolysis and promotes its binding to the 30S ribosomal subunits. Also involved in the hydrolysis of GTP during the formation of the 70S ribosomal complex.</text>
</comment>
<dbReference type="InterPro" id="IPR000178">
    <property type="entry name" value="TF_IF2_bacterial-like"/>
</dbReference>
<name>A0A1Q2MD91_9BACT</name>
<evidence type="ECO:0000256" key="10">
    <source>
        <dbReference type="HAMAP-Rule" id="MF_00100"/>
    </source>
</evidence>
<organism evidence="15 16">
    <name type="scientific">Limihaloglobus sulfuriphilus</name>
    <dbReference type="NCBI Taxonomy" id="1851148"/>
    <lineage>
        <taxon>Bacteria</taxon>
        <taxon>Pseudomonadati</taxon>
        <taxon>Planctomycetota</taxon>
        <taxon>Phycisphaerae</taxon>
        <taxon>Sedimentisphaerales</taxon>
        <taxon>Sedimentisphaeraceae</taxon>
        <taxon>Limihaloglobus</taxon>
    </lineage>
</organism>
<dbReference type="NCBIfam" id="TIGR00231">
    <property type="entry name" value="small_GTP"/>
    <property type="match status" value="1"/>
</dbReference>
<dbReference type="SUPFAM" id="SSF52156">
    <property type="entry name" value="Initiation factor IF2/eIF5b, domain 3"/>
    <property type="match status" value="1"/>
</dbReference>
<dbReference type="GO" id="GO:0003743">
    <property type="term" value="F:translation initiation factor activity"/>
    <property type="evidence" value="ECO:0007669"/>
    <property type="project" value="UniProtKB-UniRule"/>
</dbReference>
<dbReference type="CDD" id="cd03692">
    <property type="entry name" value="mtIF2_IVc"/>
    <property type="match status" value="1"/>
</dbReference>
<dbReference type="KEGG" id="pbas:SMSP2_00973"/>
<feature type="compositionally biased region" description="Basic and acidic residues" evidence="13">
    <location>
        <begin position="306"/>
        <end position="321"/>
    </location>
</feature>
<evidence type="ECO:0000256" key="13">
    <source>
        <dbReference type="SAM" id="MobiDB-lite"/>
    </source>
</evidence>
<accession>A0A1Q2MD91</accession>
<evidence type="ECO:0000259" key="14">
    <source>
        <dbReference type="PROSITE" id="PS51722"/>
    </source>
</evidence>